<comment type="caution">
    <text evidence="1">The sequence shown here is derived from an EMBL/GenBank/DDBJ whole genome shotgun (WGS) entry which is preliminary data.</text>
</comment>
<dbReference type="Proteomes" id="UP000265520">
    <property type="component" value="Unassembled WGS sequence"/>
</dbReference>
<proteinExistence type="predicted"/>
<sequence>MRCSLSEPKRDVARQDISFLSPWREKARALAKRAKAKGSEQRAVDGHVEANQPVQQGLSLSETFVAKRECIF</sequence>
<organism evidence="1 2">
    <name type="scientific">Trifolium medium</name>
    <dbReference type="NCBI Taxonomy" id="97028"/>
    <lineage>
        <taxon>Eukaryota</taxon>
        <taxon>Viridiplantae</taxon>
        <taxon>Streptophyta</taxon>
        <taxon>Embryophyta</taxon>
        <taxon>Tracheophyta</taxon>
        <taxon>Spermatophyta</taxon>
        <taxon>Magnoliopsida</taxon>
        <taxon>eudicotyledons</taxon>
        <taxon>Gunneridae</taxon>
        <taxon>Pentapetalae</taxon>
        <taxon>rosids</taxon>
        <taxon>fabids</taxon>
        <taxon>Fabales</taxon>
        <taxon>Fabaceae</taxon>
        <taxon>Papilionoideae</taxon>
        <taxon>50 kb inversion clade</taxon>
        <taxon>NPAAA clade</taxon>
        <taxon>Hologalegina</taxon>
        <taxon>IRL clade</taxon>
        <taxon>Trifolieae</taxon>
        <taxon>Trifolium</taxon>
    </lineage>
</organism>
<protein>
    <submittedName>
        <fullName evidence="1">Uncharacterized protein</fullName>
    </submittedName>
</protein>
<evidence type="ECO:0000313" key="1">
    <source>
        <dbReference type="EMBL" id="MCI39937.1"/>
    </source>
</evidence>
<dbReference type="EMBL" id="LXQA010273866">
    <property type="protein sequence ID" value="MCI39937.1"/>
    <property type="molecule type" value="Genomic_DNA"/>
</dbReference>
<keyword evidence="2" id="KW-1185">Reference proteome</keyword>
<evidence type="ECO:0000313" key="2">
    <source>
        <dbReference type="Proteomes" id="UP000265520"/>
    </source>
</evidence>
<name>A0A392RUV9_9FABA</name>
<reference evidence="1 2" key="1">
    <citation type="journal article" date="2018" name="Front. Plant Sci.">
        <title>Red Clover (Trifolium pratense) and Zigzag Clover (T. medium) - A Picture of Genomic Similarities and Differences.</title>
        <authorList>
            <person name="Dluhosova J."/>
            <person name="Istvanek J."/>
            <person name="Nedelnik J."/>
            <person name="Repkova J."/>
        </authorList>
    </citation>
    <scope>NUCLEOTIDE SEQUENCE [LARGE SCALE GENOMIC DNA]</scope>
    <source>
        <strain evidence="2">cv. 10/8</strain>
        <tissue evidence="1">Leaf</tissue>
    </source>
</reference>
<dbReference type="AlphaFoldDB" id="A0A392RUV9"/>
<accession>A0A392RUV9</accession>